<dbReference type="SMART" id="SM00397">
    <property type="entry name" value="t_SNARE"/>
    <property type="match status" value="1"/>
</dbReference>
<reference evidence="4 5" key="1">
    <citation type="submission" date="2024-09" db="EMBL/GenBank/DDBJ databases">
        <title>A chromosome-level genome assembly of Gray's grenadier anchovy, Coilia grayii.</title>
        <authorList>
            <person name="Fu Z."/>
        </authorList>
    </citation>
    <scope>NUCLEOTIDE SEQUENCE [LARGE SCALE GENOMIC DNA]</scope>
    <source>
        <strain evidence="4">G4</strain>
        <tissue evidence="4">Muscle</tissue>
    </source>
</reference>
<sequence length="99" mass="11086">MTLLNTSPHARGQRSSRDMLDVSTIMKELASMVHEQGDTIDSIEDYIQTTSSHVDLANQELAKASHHQRQLRKRKCYMLVAGALLLTLLIIIIAVSARK</sequence>
<keyword evidence="2" id="KW-1133">Transmembrane helix</keyword>
<dbReference type="AlphaFoldDB" id="A0ABD1JE64"/>
<dbReference type="Proteomes" id="UP001591681">
    <property type="component" value="Unassembled WGS sequence"/>
</dbReference>
<evidence type="ECO:0000256" key="2">
    <source>
        <dbReference type="SAM" id="Phobius"/>
    </source>
</evidence>
<protein>
    <recommendedName>
        <fullName evidence="3">t-SNARE coiled-coil homology domain-containing protein</fullName>
    </recommendedName>
</protein>
<feature type="domain" description="T-SNARE coiled-coil homology" evidence="3">
    <location>
        <begin position="16"/>
        <end position="64"/>
    </location>
</feature>
<keyword evidence="5" id="KW-1185">Reference proteome</keyword>
<dbReference type="Pfam" id="PF05739">
    <property type="entry name" value="SNARE"/>
    <property type="match status" value="1"/>
</dbReference>
<dbReference type="Gene3D" id="1.20.5.110">
    <property type="match status" value="1"/>
</dbReference>
<gene>
    <name evidence="4" type="ORF">ACEWY4_020539</name>
</gene>
<evidence type="ECO:0000313" key="5">
    <source>
        <dbReference type="Proteomes" id="UP001591681"/>
    </source>
</evidence>
<proteinExistence type="predicted"/>
<evidence type="ECO:0000259" key="3">
    <source>
        <dbReference type="PROSITE" id="PS50192"/>
    </source>
</evidence>
<keyword evidence="1" id="KW-0175">Coiled coil</keyword>
<dbReference type="PROSITE" id="PS50192">
    <property type="entry name" value="T_SNARE"/>
    <property type="match status" value="1"/>
</dbReference>
<dbReference type="SUPFAM" id="SSF58038">
    <property type="entry name" value="SNARE fusion complex"/>
    <property type="match status" value="1"/>
</dbReference>
<accession>A0ABD1JE64</accession>
<evidence type="ECO:0000313" key="4">
    <source>
        <dbReference type="EMBL" id="KAL2085021.1"/>
    </source>
</evidence>
<feature type="transmembrane region" description="Helical" evidence="2">
    <location>
        <begin position="76"/>
        <end position="97"/>
    </location>
</feature>
<name>A0ABD1JE64_9TELE</name>
<keyword evidence="2" id="KW-0812">Transmembrane</keyword>
<dbReference type="InterPro" id="IPR000727">
    <property type="entry name" value="T_SNARE_dom"/>
</dbReference>
<dbReference type="InterPro" id="IPR045242">
    <property type="entry name" value="Syntaxin"/>
</dbReference>
<organism evidence="4 5">
    <name type="scientific">Coilia grayii</name>
    <name type="common">Gray's grenadier anchovy</name>
    <dbReference type="NCBI Taxonomy" id="363190"/>
    <lineage>
        <taxon>Eukaryota</taxon>
        <taxon>Metazoa</taxon>
        <taxon>Chordata</taxon>
        <taxon>Craniata</taxon>
        <taxon>Vertebrata</taxon>
        <taxon>Euteleostomi</taxon>
        <taxon>Actinopterygii</taxon>
        <taxon>Neopterygii</taxon>
        <taxon>Teleostei</taxon>
        <taxon>Clupei</taxon>
        <taxon>Clupeiformes</taxon>
        <taxon>Clupeoidei</taxon>
        <taxon>Engraulidae</taxon>
        <taxon>Coilinae</taxon>
        <taxon>Coilia</taxon>
    </lineage>
</organism>
<keyword evidence="2" id="KW-0472">Membrane</keyword>
<dbReference type="PANTHER" id="PTHR19957">
    <property type="entry name" value="SYNTAXIN"/>
    <property type="match status" value="1"/>
</dbReference>
<evidence type="ECO:0000256" key="1">
    <source>
        <dbReference type="ARBA" id="ARBA00023054"/>
    </source>
</evidence>
<comment type="caution">
    <text evidence="4">The sequence shown here is derived from an EMBL/GenBank/DDBJ whole genome shotgun (WGS) entry which is preliminary data.</text>
</comment>
<dbReference type="EMBL" id="JBHFQA010000017">
    <property type="protein sequence ID" value="KAL2085021.1"/>
    <property type="molecule type" value="Genomic_DNA"/>
</dbReference>
<dbReference type="PANTHER" id="PTHR19957:SF212">
    <property type="entry name" value="T-SNARE DOMAIN-CONTAINING PROTEIN 1"/>
    <property type="match status" value="1"/>
</dbReference>